<dbReference type="STRING" id="213585.MSMAS_1435"/>
<dbReference type="HOGENOM" id="CLU_1297504_0_0_2"/>
<sequence length="212" mass="24748">MSRPRFSKDYRTYGEWLKAQPRDTKYAKEIIRKHKFFPDKSLSQLRNLKIGDFDFSQRAWKTLSAQDKRDRNLSLQILREMRNGENLSSVLEKIGKRTEFAVKHLGKKLYKSGGTWKVTKADTIQVNMLIYSTEGQETIVTASSKDRSLIGEYFANVQKAIKNNDPSVLAKFKDIKIVDAKGKVHHFETDLNKLYEILEAQEEPEFLEIYQH</sequence>
<evidence type="ECO:0000313" key="1">
    <source>
        <dbReference type="EMBL" id="AKB64631.1"/>
    </source>
</evidence>
<proteinExistence type="predicted"/>
<dbReference type="PATRIC" id="fig|213585.10.peg.1811"/>
<dbReference type="RefSeq" id="WP_048046407.1">
    <property type="nucleotide sequence ID" value="NZ_CP009512.1"/>
</dbReference>
<dbReference type="EMBL" id="CP009512">
    <property type="protein sequence ID" value="AKB64631.1"/>
    <property type="molecule type" value="Genomic_DNA"/>
</dbReference>
<dbReference type="GeneID" id="24839101"/>
<dbReference type="AlphaFoldDB" id="A0A0E3LU45"/>
<dbReference type="Proteomes" id="UP000033097">
    <property type="component" value="Chromosome"/>
</dbReference>
<protein>
    <submittedName>
        <fullName evidence="1">Uncharacterized protein</fullName>
    </submittedName>
</protein>
<reference evidence="1 2" key="1">
    <citation type="submission" date="2014-07" db="EMBL/GenBank/DDBJ databases">
        <title>Methanogenic archaea and the global carbon cycle.</title>
        <authorList>
            <person name="Henriksen J.R."/>
            <person name="Luke J."/>
            <person name="Reinhart S."/>
            <person name="Benedict M.N."/>
            <person name="Youngblut N.D."/>
            <person name="Metcalf M.E."/>
            <person name="Whitaker R.J."/>
            <person name="Metcalf W.W."/>
        </authorList>
    </citation>
    <scope>NUCLEOTIDE SEQUENCE [LARGE SCALE GENOMIC DNA]</scope>
    <source>
        <strain evidence="1 2">S-6</strain>
    </source>
</reference>
<organism evidence="1 2">
    <name type="scientific">Methanosarcina mazei S-6</name>
    <dbReference type="NCBI Taxonomy" id="213585"/>
    <lineage>
        <taxon>Archaea</taxon>
        <taxon>Methanobacteriati</taxon>
        <taxon>Methanobacteriota</taxon>
        <taxon>Stenosarchaea group</taxon>
        <taxon>Methanomicrobia</taxon>
        <taxon>Methanosarcinales</taxon>
        <taxon>Methanosarcinaceae</taxon>
        <taxon>Methanosarcina</taxon>
    </lineage>
</organism>
<name>A0A0E3LU45_METMZ</name>
<accession>A0A0E3LU45</accession>
<gene>
    <name evidence="1" type="ORF">MSMAS_1435</name>
</gene>
<evidence type="ECO:0000313" key="2">
    <source>
        <dbReference type="Proteomes" id="UP000033097"/>
    </source>
</evidence>
<dbReference type="KEGG" id="mmj:MSMAS_1435"/>